<evidence type="ECO:0008006" key="8">
    <source>
        <dbReference type="Google" id="ProtNLM"/>
    </source>
</evidence>
<feature type="compositionally biased region" description="Low complexity" evidence="5">
    <location>
        <begin position="100"/>
        <end position="134"/>
    </location>
</feature>
<protein>
    <recommendedName>
        <fullName evidence="8">Transcription initiation factor IIA subunit 1</fullName>
    </recommendedName>
</protein>
<name>A0A0G4F550_VITBC</name>
<dbReference type="InterPro" id="IPR009088">
    <property type="entry name" value="TFIIA_b-brl"/>
</dbReference>
<evidence type="ECO:0000313" key="7">
    <source>
        <dbReference type="Proteomes" id="UP000041254"/>
    </source>
</evidence>
<evidence type="ECO:0000256" key="3">
    <source>
        <dbReference type="ARBA" id="ARBA00023163"/>
    </source>
</evidence>
<dbReference type="STRING" id="1169540.A0A0G4F550"/>
<dbReference type="EMBL" id="CDMY01000376">
    <property type="protein sequence ID" value="CEM07617.1"/>
    <property type="molecule type" value="Genomic_DNA"/>
</dbReference>
<dbReference type="SMART" id="SM01371">
    <property type="entry name" value="TFIIA"/>
    <property type="match status" value="1"/>
</dbReference>
<sequence>MDNTREVYMRIIEDTVERVKRSGSKTESDQVLDQLKERWIEAAMDLVSKGTPAGAPPSAQPALDLSRSRGGMAVPPPGVLKIKQEPDNGHMPQPSKVPYSLRQSASAASSSLTDQQQQQQQQQLPPQPLQAEHPPAAKRHKHEGGLGDEEEEEEDDGVEWEDDEAQVKKEGGDNGNGNGDGEEEDDDLEGVEFEDDDEDEQQGAEAKPSSSAAAPATDKAATKSLKKAAVKEDALAAEGGVSDLDDPELSDEEQKRPEPTCDDLIIAQVEQVTRPSRKAGSSSGKWKVKAKFGIAQIGNEEVLFNSLTGEFKW</sequence>
<dbReference type="VEuPathDB" id="CryptoDB:Vbra_14512"/>
<dbReference type="GO" id="GO:0005672">
    <property type="term" value="C:transcription factor TFIIA complex"/>
    <property type="evidence" value="ECO:0007669"/>
    <property type="project" value="InterPro"/>
</dbReference>
<dbReference type="OrthoDB" id="343448at2759"/>
<dbReference type="AlphaFoldDB" id="A0A0G4F550"/>
<feature type="compositionally biased region" description="Acidic residues" evidence="5">
    <location>
        <begin position="180"/>
        <end position="202"/>
    </location>
</feature>
<gene>
    <name evidence="6" type="ORF">Vbra_14512</name>
</gene>
<comment type="similarity">
    <text evidence="2">Belongs to the TFIIA subunit 1 family.</text>
</comment>
<dbReference type="InParanoid" id="A0A0G4F550"/>
<evidence type="ECO:0000256" key="1">
    <source>
        <dbReference type="ARBA" id="ARBA00004123"/>
    </source>
</evidence>
<feature type="compositionally biased region" description="Acidic residues" evidence="5">
    <location>
        <begin position="146"/>
        <end position="164"/>
    </location>
</feature>
<keyword evidence="4" id="KW-0539">Nucleus</keyword>
<organism evidence="6 7">
    <name type="scientific">Vitrella brassicaformis (strain CCMP3155)</name>
    <dbReference type="NCBI Taxonomy" id="1169540"/>
    <lineage>
        <taxon>Eukaryota</taxon>
        <taxon>Sar</taxon>
        <taxon>Alveolata</taxon>
        <taxon>Colpodellida</taxon>
        <taxon>Vitrellaceae</taxon>
        <taxon>Vitrella</taxon>
    </lineage>
</organism>
<dbReference type="InterPro" id="IPR004855">
    <property type="entry name" value="TFIIA_asu/bsu"/>
</dbReference>
<dbReference type="GO" id="GO:0006367">
    <property type="term" value="P:transcription initiation at RNA polymerase II promoter"/>
    <property type="evidence" value="ECO:0007669"/>
    <property type="project" value="InterPro"/>
</dbReference>
<accession>A0A0G4F550</accession>
<evidence type="ECO:0000256" key="4">
    <source>
        <dbReference type="ARBA" id="ARBA00023242"/>
    </source>
</evidence>
<dbReference type="Proteomes" id="UP000041254">
    <property type="component" value="Unassembled WGS sequence"/>
</dbReference>
<proteinExistence type="inferred from homology"/>
<evidence type="ECO:0000256" key="5">
    <source>
        <dbReference type="SAM" id="MobiDB-lite"/>
    </source>
</evidence>
<dbReference type="SUPFAM" id="SSF50784">
    <property type="entry name" value="Transcription factor IIA (TFIIA), beta-barrel domain"/>
    <property type="match status" value="1"/>
</dbReference>
<evidence type="ECO:0000313" key="6">
    <source>
        <dbReference type="EMBL" id="CEM07617.1"/>
    </source>
</evidence>
<evidence type="ECO:0000256" key="2">
    <source>
        <dbReference type="ARBA" id="ARBA00010059"/>
    </source>
</evidence>
<reference evidence="6 7" key="1">
    <citation type="submission" date="2014-11" db="EMBL/GenBank/DDBJ databases">
        <authorList>
            <person name="Zhu J."/>
            <person name="Qi W."/>
            <person name="Song R."/>
        </authorList>
    </citation>
    <scope>NUCLEOTIDE SEQUENCE [LARGE SCALE GENOMIC DNA]</scope>
</reference>
<keyword evidence="3" id="KW-0804">Transcription</keyword>
<feature type="compositionally biased region" description="Low complexity" evidence="5">
    <location>
        <begin position="204"/>
        <end position="223"/>
    </location>
</feature>
<keyword evidence="7" id="KW-1185">Reference proteome</keyword>
<dbReference type="Gene3D" id="2.30.18.10">
    <property type="entry name" value="Transcription factor IIA (TFIIA), beta-barrel domain"/>
    <property type="match status" value="1"/>
</dbReference>
<dbReference type="OMA" id="MDNTREV"/>
<comment type="subcellular location">
    <subcellularLocation>
        <location evidence="1">Nucleus</location>
    </subcellularLocation>
</comment>
<feature type="region of interest" description="Disordered" evidence="5">
    <location>
        <begin position="47"/>
        <end position="262"/>
    </location>
</feature>